<dbReference type="InterPro" id="IPR044925">
    <property type="entry name" value="His-Me_finger_sf"/>
</dbReference>
<evidence type="ECO:0000313" key="2">
    <source>
        <dbReference type="EMBL" id="MEQ2400116.1"/>
    </source>
</evidence>
<feature type="domain" description="HNH nuclease" evidence="1">
    <location>
        <begin position="126"/>
        <end position="166"/>
    </location>
</feature>
<dbReference type="Gene3D" id="3.90.75.20">
    <property type="match status" value="1"/>
</dbReference>
<dbReference type="EMBL" id="JBBMFO010000001">
    <property type="protein sequence ID" value="MEQ2400116.1"/>
    <property type="molecule type" value="Genomic_DNA"/>
</dbReference>
<accession>A0ABV1CBC9</accession>
<reference evidence="2 3" key="1">
    <citation type="submission" date="2024-03" db="EMBL/GenBank/DDBJ databases">
        <title>Human intestinal bacterial collection.</title>
        <authorList>
            <person name="Pauvert C."/>
            <person name="Hitch T.C.A."/>
            <person name="Clavel T."/>
        </authorList>
    </citation>
    <scope>NUCLEOTIDE SEQUENCE [LARGE SCALE GENOMIC DNA]</scope>
    <source>
        <strain evidence="2 3">CLA-SR-H025</strain>
    </source>
</reference>
<keyword evidence="2" id="KW-0378">Hydrolase</keyword>
<dbReference type="Pfam" id="PF13392">
    <property type="entry name" value="HNH_3"/>
    <property type="match status" value="1"/>
</dbReference>
<evidence type="ECO:0000259" key="1">
    <source>
        <dbReference type="Pfam" id="PF13392"/>
    </source>
</evidence>
<dbReference type="InterPro" id="IPR003615">
    <property type="entry name" value="HNH_nuc"/>
</dbReference>
<keyword evidence="2" id="KW-0255">Endonuclease</keyword>
<dbReference type="GO" id="GO:0004519">
    <property type="term" value="F:endonuclease activity"/>
    <property type="evidence" value="ECO:0007669"/>
    <property type="project" value="UniProtKB-KW"/>
</dbReference>
<protein>
    <submittedName>
        <fullName evidence="2">HNH endonuclease</fullName>
    </submittedName>
</protein>
<sequence>MAVHKWSEEEIEFLREIYPYYENKEIAKMVKEKFGFDVSARNLLNVRHKHKFPKKAIPNSGCYRKGDVPWNKGKGMSEEVKEKVKKTWFKKGEIPKNHRPIGSTRIDNKDGYKLIKIAEPNKWALYHRYLYEKAHGEKLKKNEAIIFADGDKTNFDIDNLVKVSRTNLLYLNNNNLIFDDPDLTKAGVNVSKVAEKIFDLKRKEKQ</sequence>
<evidence type="ECO:0000313" key="3">
    <source>
        <dbReference type="Proteomes" id="UP001447979"/>
    </source>
</evidence>
<name>A0ABV1CBC9_9FIRM</name>
<dbReference type="SUPFAM" id="SSF54060">
    <property type="entry name" value="His-Me finger endonucleases"/>
    <property type="match status" value="1"/>
</dbReference>
<comment type="caution">
    <text evidence="2">The sequence shown here is derived from an EMBL/GenBank/DDBJ whole genome shotgun (WGS) entry which is preliminary data.</text>
</comment>
<organism evidence="2 3">
    <name type="scientific">Peptoniphilus hominis</name>
    <name type="common">ex Hitch et al. 2025</name>
    <dbReference type="NCBI Taxonomy" id="3133174"/>
    <lineage>
        <taxon>Bacteria</taxon>
        <taxon>Bacillati</taxon>
        <taxon>Bacillota</taxon>
        <taxon>Tissierellia</taxon>
        <taxon>Tissierellales</taxon>
        <taxon>Peptoniphilaceae</taxon>
        <taxon>Peptoniphilus</taxon>
    </lineage>
</organism>
<dbReference type="RefSeq" id="WP_349169792.1">
    <property type="nucleotide sequence ID" value="NZ_JBBMFO010000001.1"/>
</dbReference>
<gene>
    <name evidence="2" type="ORF">WMO19_00700</name>
</gene>
<dbReference type="Proteomes" id="UP001447979">
    <property type="component" value="Unassembled WGS sequence"/>
</dbReference>
<keyword evidence="2" id="KW-0540">Nuclease</keyword>
<keyword evidence="3" id="KW-1185">Reference proteome</keyword>
<proteinExistence type="predicted"/>